<keyword evidence="3" id="KW-1185">Reference proteome</keyword>
<feature type="chain" id="PRO_5019496859" evidence="1">
    <location>
        <begin position="26"/>
        <end position="302"/>
    </location>
</feature>
<evidence type="ECO:0000313" key="3">
    <source>
        <dbReference type="Proteomes" id="UP000287022"/>
    </source>
</evidence>
<dbReference type="STRING" id="1122124.GCA_000423165_00489"/>
<reference evidence="3" key="1">
    <citation type="journal article" date="2018" name="Front. Microbiol.">
        <title>Genome-Based Analysis Reveals the Taxonomy and Diversity of the Family Idiomarinaceae.</title>
        <authorList>
            <person name="Liu Y."/>
            <person name="Lai Q."/>
            <person name="Shao Z."/>
        </authorList>
    </citation>
    <scope>NUCLEOTIDE SEQUENCE [LARGE SCALE GENOMIC DNA]</scope>
    <source>
        <strain evidence="3">c121</strain>
    </source>
</reference>
<sequence length="302" mass="33461">MKKHAHRSLYATAMASFFLIPTTHAEVQSYVFNGTLTDFYSTFFSEATNAGIDTFVLEVDVETTALLVYQDPTTKSYTNVVARFETTSGGGGGWIWTFPTPNFDEGSINAVTYNKAGDMDSLTIELDFMQSGYRYVEYVTITQQAQPFLWLGEGFPLVLSGDYQANVFYDLVAYDGENLSWQVTGEGYTTSVVGTFSDSDFDGVEDALDQCPNSNLDDTVSFGEFDSGVPNGVDADGCSLMDYYAACEAEQSEPTGFFQPTYSGTSYCEQQVGYQAYRDGLIDYTQLRTLRTTLYQYHRSGG</sequence>
<organism evidence="2 3">
    <name type="scientific">Pseudidiomarina sediminum</name>
    <dbReference type="NCBI Taxonomy" id="431675"/>
    <lineage>
        <taxon>Bacteria</taxon>
        <taxon>Pseudomonadati</taxon>
        <taxon>Pseudomonadota</taxon>
        <taxon>Gammaproteobacteria</taxon>
        <taxon>Alteromonadales</taxon>
        <taxon>Idiomarinaceae</taxon>
        <taxon>Pseudidiomarina</taxon>
    </lineage>
</organism>
<gene>
    <name evidence="2" type="ORF">CWI80_04540</name>
</gene>
<dbReference type="EMBL" id="PIQE01000001">
    <property type="protein sequence ID" value="RUO74614.1"/>
    <property type="molecule type" value="Genomic_DNA"/>
</dbReference>
<evidence type="ECO:0000313" key="2">
    <source>
        <dbReference type="EMBL" id="RUO74614.1"/>
    </source>
</evidence>
<evidence type="ECO:0000256" key="1">
    <source>
        <dbReference type="SAM" id="SignalP"/>
    </source>
</evidence>
<name>A0A432Z9J0_9GAMM</name>
<feature type="signal peptide" evidence="1">
    <location>
        <begin position="1"/>
        <end position="25"/>
    </location>
</feature>
<dbReference type="Proteomes" id="UP000287022">
    <property type="component" value="Unassembled WGS sequence"/>
</dbReference>
<dbReference type="AlphaFoldDB" id="A0A432Z9J0"/>
<protein>
    <submittedName>
        <fullName evidence="2">Uncharacterized protein</fullName>
    </submittedName>
</protein>
<accession>A0A432Z9J0</accession>
<comment type="caution">
    <text evidence="2">The sequence shown here is derived from an EMBL/GenBank/DDBJ whole genome shotgun (WGS) entry which is preliminary data.</text>
</comment>
<proteinExistence type="predicted"/>
<keyword evidence="1" id="KW-0732">Signal</keyword>
<dbReference type="RefSeq" id="WP_026861543.1">
    <property type="nucleotide sequence ID" value="NZ_PIQE01000001.1"/>
</dbReference>